<name>A0A1I7Z3I0_9BILA</name>
<accession>A0A1I7Z3I0</accession>
<evidence type="ECO:0000313" key="2">
    <source>
        <dbReference type="Proteomes" id="UP000095287"/>
    </source>
</evidence>
<feature type="region of interest" description="Disordered" evidence="1">
    <location>
        <begin position="381"/>
        <end position="401"/>
    </location>
</feature>
<sequence length="438" mass="49556">MEELTPKRAATAGDLKEHAKSRVAHLLSSQNYSLSFRLFRTQAECYIWPSTPIKELPKEAYLLSSHSHRRHRRTLLATMNGRRHKGLIVAASQLSSLVTVVCLSPDDNRRFGCGSGCGDSCIAGEGGLSTVGDRHKSIFLCYSFATRRRPTVLHRRRLSPRLSHAAEAANSVTASENLSLNRGVLLSDVCSIRETVLALPNDRLGVCARFVGLSDCGHILTVRCCVRVCKMDKEENNDESRKQPREELLQKTFQGREEGGSKRPADDRDSHLQPTKKCKAELMEADSTSFNKTSEIRVDYEMEGGNGRVEWESVKRTFRTHTACQKVSATVREPPCCPNSRRHHQRQYGMYHVRVGPRYFAIPNEVPSTRAEPCEHELKDIHRKRQEKNKRGPVQEKPKTMNEVLRDMSIAVFNRAVVEQNFKPLPRSFFDNLPPPSP</sequence>
<dbReference type="AlphaFoldDB" id="A0A1I7Z3I0"/>
<feature type="compositionally biased region" description="Basic and acidic residues" evidence="1">
    <location>
        <begin position="389"/>
        <end position="401"/>
    </location>
</feature>
<evidence type="ECO:0000313" key="3">
    <source>
        <dbReference type="WBParaSite" id="L893_g22478.t1"/>
    </source>
</evidence>
<keyword evidence="2" id="KW-1185">Reference proteome</keyword>
<evidence type="ECO:0000256" key="1">
    <source>
        <dbReference type="SAM" id="MobiDB-lite"/>
    </source>
</evidence>
<dbReference type="WBParaSite" id="L893_g22478.t1">
    <property type="protein sequence ID" value="L893_g22478.t1"/>
    <property type="gene ID" value="L893_g22478"/>
</dbReference>
<dbReference type="Proteomes" id="UP000095287">
    <property type="component" value="Unplaced"/>
</dbReference>
<protein>
    <submittedName>
        <fullName evidence="3">CDI domain-containing protein</fullName>
    </submittedName>
</protein>
<feature type="region of interest" description="Disordered" evidence="1">
    <location>
        <begin position="235"/>
        <end position="273"/>
    </location>
</feature>
<organism evidence="2 3">
    <name type="scientific">Steinernema glaseri</name>
    <dbReference type="NCBI Taxonomy" id="37863"/>
    <lineage>
        <taxon>Eukaryota</taxon>
        <taxon>Metazoa</taxon>
        <taxon>Ecdysozoa</taxon>
        <taxon>Nematoda</taxon>
        <taxon>Chromadorea</taxon>
        <taxon>Rhabditida</taxon>
        <taxon>Tylenchina</taxon>
        <taxon>Panagrolaimomorpha</taxon>
        <taxon>Strongyloidoidea</taxon>
        <taxon>Steinernematidae</taxon>
        <taxon>Steinernema</taxon>
    </lineage>
</organism>
<feature type="compositionally biased region" description="Basic and acidic residues" evidence="1">
    <location>
        <begin position="235"/>
        <end position="271"/>
    </location>
</feature>
<proteinExistence type="predicted"/>
<reference evidence="3" key="1">
    <citation type="submission" date="2016-11" db="UniProtKB">
        <authorList>
            <consortium name="WormBaseParasite"/>
        </authorList>
    </citation>
    <scope>IDENTIFICATION</scope>
</reference>